<feature type="compositionally biased region" description="Basic and acidic residues" evidence="1">
    <location>
        <begin position="205"/>
        <end position="218"/>
    </location>
</feature>
<feature type="region of interest" description="Disordered" evidence="1">
    <location>
        <begin position="154"/>
        <end position="186"/>
    </location>
</feature>
<evidence type="ECO:0000313" key="3">
    <source>
        <dbReference type="Proteomes" id="UP000693946"/>
    </source>
</evidence>
<accession>A0AAV6SMF2</accession>
<name>A0AAV6SMF2_SOLSE</name>
<evidence type="ECO:0000256" key="1">
    <source>
        <dbReference type="SAM" id="MobiDB-lite"/>
    </source>
</evidence>
<proteinExistence type="predicted"/>
<sequence>MRTVLDHCVLQRSLFPDPFKMPTQTECHVCHENTAGAGESCQHCGAERAVKQTLENRKEQRAPEKNSGINKLYDATNLLLHKWNLLERHPVLLLAERTTDSFQAEVFCPWETDAGDAKDALDTLKMIYESVLNERPQQHVCKEEEVLTEQQLWNQERNSSLDQEEPESGQIKEEQEEICTSHEGEHLEVKLEADSLMLTPDNEESDHMEPEPDSDHQLLSHSSPVAASQDQTGSDHVEKNISGHEEDVDFQHRLFNIKWSPLLNVHRTVSAQLAWIVVRAGTKKTPGARICH</sequence>
<gene>
    <name evidence="2" type="ORF">JOB18_022746</name>
</gene>
<protein>
    <submittedName>
        <fullName evidence="2">Uncharacterized protein</fullName>
    </submittedName>
</protein>
<feature type="region of interest" description="Disordered" evidence="1">
    <location>
        <begin position="200"/>
        <end position="236"/>
    </location>
</feature>
<organism evidence="2 3">
    <name type="scientific">Solea senegalensis</name>
    <name type="common">Senegalese sole</name>
    <dbReference type="NCBI Taxonomy" id="28829"/>
    <lineage>
        <taxon>Eukaryota</taxon>
        <taxon>Metazoa</taxon>
        <taxon>Chordata</taxon>
        <taxon>Craniata</taxon>
        <taxon>Vertebrata</taxon>
        <taxon>Euteleostomi</taxon>
        <taxon>Actinopterygii</taxon>
        <taxon>Neopterygii</taxon>
        <taxon>Teleostei</taxon>
        <taxon>Neoteleostei</taxon>
        <taxon>Acanthomorphata</taxon>
        <taxon>Carangaria</taxon>
        <taxon>Pleuronectiformes</taxon>
        <taxon>Pleuronectoidei</taxon>
        <taxon>Soleidae</taxon>
        <taxon>Solea</taxon>
    </lineage>
</organism>
<keyword evidence="3" id="KW-1185">Reference proteome</keyword>
<dbReference type="EMBL" id="JAGKHQ010000004">
    <property type="protein sequence ID" value="KAG7518027.1"/>
    <property type="molecule type" value="Genomic_DNA"/>
</dbReference>
<comment type="caution">
    <text evidence="2">The sequence shown here is derived from an EMBL/GenBank/DDBJ whole genome shotgun (WGS) entry which is preliminary data.</text>
</comment>
<dbReference type="AlphaFoldDB" id="A0AAV6SMF2"/>
<dbReference type="Proteomes" id="UP000693946">
    <property type="component" value="Linkage Group LG12"/>
</dbReference>
<feature type="compositionally biased region" description="Polar residues" evidence="1">
    <location>
        <begin position="219"/>
        <end position="232"/>
    </location>
</feature>
<reference evidence="2 3" key="1">
    <citation type="journal article" date="2021" name="Sci. Rep.">
        <title>Chromosome anchoring in Senegalese sole (Solea senegalensis) reveals sex-associated markers and genome rearrangements in flatfish.</title>
        <authorList>
            <person name="Guerrero-Cozar I."/>
            <person name="Gomez-Garrido J."/>
            <person name="Berbel C."/>
            <person name="Martinez-Blanch J.F."/>
            <person name="Alioto T."/>
            <person name="Claros M.G."/>
            <person name="Gagnaire P.A."/>
            <person name="Manchado M."/>
        </authorList>
    </citation>
    <scope>NUCLEOTIDE SEQUENCE [LARGE SCALE GENOMIC DNA]</scope>
    <source>
        <strain evidence="2">Sse05_10M</strain>
    </source>
</reference>
<evidence type="ECO:0000313" key="2">
    <source>
        <dbReference type="EMBL" id="KAG7518027.1"/>
    </source>
</evidence>